<feature type="binding site" evidence="1">
    <location>
        <position position="84"/>
    </location>
    <ligand>
        <name>Mg(2+)</name>
        <dbReference type="ChEBI" id="CHEBI:18420"/>
    </ligand>
</feature>
<dbReference type="CDD" id="cd14820">
    <property type="entry name" value="TRAX"/>
    <property type="match status" value="1"/>
</dbReference>
<dbReference type="InterPro" id="IPR002848">
    <property type="entry name" value="Translin_fam"/>
</dbReference>
<dbReference type="PANTHER" id="PTHR10741">
    <property type="entry name" value="TRANSLIN AND TRANSLIN ASSOCIATED PROTEIN X"/>
    <property type="match status" value="1"/>
</dbReference>
<evidence type="ECO:0000256" key="2">
    <source>
        <dbReference type="SAM" id="Coils"/>
    </source>
</evidence>
<dbReference type="GO" id="GO:0046872">
    <property type="term" value="F:metal ion binding"/>
    <property type="evidence" value="ECO:0007669"/>
    <property type="project" value="UniProtKB-KW"/>
</dbReference>
<accession>A0A7C3YPS7</accession>
<dbReference type="EMBL" id="DTAK01000018">
    <property type="protein sequence ID" value="HGU59213.1"/>
    <property type="molecule type" value="Genomic_DNA"/>
</dbReference>
<keyword evidence="2" id="KW-0175">Coiled coil</keyword>
<comment type="caution">
    <text evidence="3">The sequence shown here is derived from an EMBL/GenBank/DDBJ whole genome shotgun (WGS) entry which is preliminary data.</text>
</comment>
<dbReference type="Gene3D" id="1.20.58.2140">
    <property type="match status" value="1"/>
</dbReference>
<name>A0A7C3YPS7_9EURY</name>
<keyword evidence="1" id="KW-0479">Metal-binding</keyword>
<evidence type="ECO:0000313" key="5">
    <source>
        <dbReference type="EMBL" id="HHF48282.1"/>
    </source>
</evidence>
<dbReference type="GO" id="GO:0043565">
    <property type="term" value="F:sequence-specific DNA binding"/>
    <property type="evidence" value="ECO:0007669"/>
    <property type="project" value="InterPro"/>
</dbReference>
<evidence type="ECO:0000313" key="3">
    <source>
        <dbReference type="EMBL" id="HGE66165.1"/>
    </source>
</evidence>
<sequence length="190" mass="22412">MKDDLEKIRKDLEEKESVREELIKLSQDLRLNASKAIANIHANKMEKTEEYLRRAEDLLKKVEEYKKYPELFYLAHDALQEFVEAYVFKYIVETGKLPEKLPFQIPQPVLGGLADVIGELRRYSLSLMVRGEDLNRIKKIIEIMEEIYYTLIEFDFHDRLTGNLRPKLDMARNSIERTKSDFIAARITQS</sequence>
<dbReference type="SUPFAM" id="SSF74784">
    <property type="entry name" value="Translin"/>
    <property type="match status" value="1"/>
</dbReference>
<evidence type="ECO:0000256" key="1">
    <source>
        <dbReference type="PIRSR" id="PIRSR602848-1"/>
    </source>
</evidence>
<proteinExistence type="predicted"/>
<feature type="coiled-coil region" evidence="2">
    <location>
        <begin position="5"/>
        <end position="65"/>
    </location>
</feature>
<gene>
    <name evidence="5" type="ORF">ENL48_03650</name>
    <name evidence="4" type="ORF">ENT89_03335</name>
    <name evidence="3" type="ORF">ENX77_03435</name>
</gene>
<dbReference type="AlphaFoldDB" id="A0A7C3YPS7"/>
<dbReference type="InterPro" id="IPR036081">
    <property type="entry name" value="Translin_sf"/>
</dbReference>
<reference evidence="3" key="1">
    <citation type="journal article" date="2020" name="mSystems">
        <title>Genome- and Community-Level Interaction Insights into Carbon Utilization and Element Cycling Functions of Hydrothermarchaeota in Hydrothermal Sediment.</title>
        <authorList>
            <person name="Zhou Z."/>
            <person name="Liu Y."/>
            <person name="Xu W."/>
            <person name="Pan J."/>
            <person name="Luo Z.H."/>
            <person name="Li M."/>
        </authorList>
    </citation>
    <scope>NUCLEOTIDE SEQUENCE [LARGE SCALE GENOMIC DNA]</scope>
    <source>
        <strain evidence="5">SpSt-10</strain>
        <strain evidence="4">SpSt-62</strain>
        <strain evidence="3">SpSt-97</strain>
    </source>
</reference>
<organism evidence="3">
    <name type="scientific">Geoglobus ahangari</name>
    <dbReference type="NCBI Taxonomy" id="113653"/>
    <lineage>
        <taxon>Archaea</taxon>
        <taxon>Methanobacteriati</taxon>
        <taxon>Methanobacteriota</taxon>
        <taxon>Archaeoglobi</taxon>
        <taxon>Archaeoglobales</taxon>
        <taxon>Archaeoglobaceae</taxon>
        <taxon>Geoglobus</taxon>
    </lineage>
</organism>
<protein>
    <submittedName>
        <fullName evidence="3">Translin</fullName>
    </submittedName>
</protein>
<evidence type="ECO:0000313" key="4">
    <source>
        <dbReference type="EMBL" id="HGU59213.1"/>
    </source>
</evidence>
<dbReference type="EMBL" id="DTPI01000023">
    <property type="protein sequence ID" value="HGE66165.1"/>
    <property type="molecule type" value="Genomic_DNA"/>
</dbReference>
<keyword evidence="1" id="KW-0460">Magnesium</keyword>
<dbReference type="EMBL" id="DRUC01000056">
    <property type="protein sequence ID" value="HHF48282.1"/>
    <property type="molecule type" value="Genomic_DNA"/>
</dbReference>